<dbReference type="EMBL" id="MH426725">
    <property type="protein sequence ID" value="AXN57383.1"/>
    <property type="molecule type" value="Genomic_DNA"/>
</dbReference>
<feature type="region of interest" description="Disordered" evidence="1">
    <location>
        <begin position="180"/>
        <end position="208"/>
    </location>
</feature>
<evidence type="ECO:0000259" key="2">
    <source>
        <dbReference type="Pfam" id="PF21821"/>
    </source>
</evidence>
<feature type="compositionally biased region" description="Polar residues" evidence="1">
    <location>
        <begin position="192"/>
        <end position="208"/>
    </location>
</feature>
<name>A0A346FHV3_9CAUD</name>
<accession>A0A346FHV3</accession>
<dbReference type="Proteomes" id="UP000257815">
    <property type="component" value="Segment"/>
</dbReference>
<evidence type="ECO:0000313" key="4">
    <source>
        <dbReference type="Proteomes" id="UP000257815"/>
    </source>
</evidence>
<dbReference type="Pfam" id="PF21821">
    <property type="entry name" value="Dit_like"/>
    <property type="match status" value="1"/>
</dbReference>
<reference evidence="4" key="1">
    <citation type="submission" date="2018-06" db="EMBL/GenBank/DDBJ databases">
        <authorList>
            <person name="Sharma R."/>
            <person name="Ke K."/>
            <person name="Breakwell D.P."/>
            <person name="Hope S."/>
            <person name="Grose J.H."/>
        </authorList>
    </citation>
    <scope>NUCLEOTIDE SEQUENCE [LARGE SCALE GENOMIC DNA]</scope>
</reference>
<gene>
    <name evidence="3" type="ORF">SUNLIREN_83</name>
</gene>
<organism evidence="3 4">
    <name type="scientific">Erwinia phage SunLIRen</name>
    <dbReference type="NCBI Taxonomy" id="2267654"/>
    <lineage>
        <taxon>Viruses</taxon>
        <taxon>Duplodnaviria</taxon>
        <taxon>Heunggongvirae</taxon>
        <taxon>Uroviricota</taxon>
        <taxon>Caudoviricetes</taxon>
        <taxon>Andersonviridae</taxon>
        <taxon>Ounavirinae</taxon>
        <taxon>Kolesnikvirus</taxon>
        <taxon>Kolesnikvirus Ea214</taxon>
    </lineage>
</organism>
<sequence>MAGAITTDNSATSYKEDGTPIYDNATGKSARYAKKDGVYFHIKDDLRLLLYLTANTDIDIDSSMSVTVQPMQSGETITDNYLRSPRIATITGVVVSTVEGTILTQTYNKNAEAFTAIAERWRDQKRILTLVCPHKQRLQNCVITKLSMKKDSSIENGLKIVATFQEVILKTNIGKTSISASGKRASKAGTASKKQVGNTATTTGSSPSACQGLKTAYENGLEKLNSTQKRLLANCLDNKSFGTKGTYSKTDDKAVSDYYKRHAGNPNSEKGIGTR</sequence>
<proteinExistence type="predicted"/>
<evidence type="ECO:0000256" key="1">
    <source>
        <dbReference type="SAM" id="MobiDB-lite"/>
    </source>
</evidence>
<dbReference type="InterPro" id="IPR048494">
    <property type="entry name" value="Dit-like_N"/>
</dbReference>
<feature type="domain" description="Dit-like phage tail protein N-terminal" evidence="2">
    <location>
        <begin position="56"/>
        <end position="169"/>
    </location>
</feature>
<evidence type="ECO:0000313" key="3">
    <source>
        <dbReference type="EMBL" id="AXN57383.1"/>
    </source>
</evidence>
<protein>
    <recommendedName>
        <fullName evidence="2">Dit-like phage tail protein N-terminal domain-containing protein</fullName>
    </recommendedName>
</protein>